<comment type="caution">
    <text evidence="1">The sequence shown here is derived from an EMBL/GenBank/DDBJ whole genome shotgun (WGS) entry which is preliminary data.</text>
</comment>
<sequence>MANVINNEKVSVFCNYCLKKFVFQVECKQHVYCCECLSESNDSQLELMCSLCRLQRSLNDKVIGNIKVDLSNSSTNKLVNNRAICKNHENGLIYCCESCYMENTDQSTPHRETTAIDDVSIEINKRKKNRELIENQLRIESESLKITLAEIEMSKRELLRTFQKKFEDIKINARMIFAQRNTDLNLLLIDKKFCRDETELKNHLSKHFNSRPKFNILSDFNINYLLENERDTIFLKQDGDTGGILSPSLNVIDNKTVKLNDKRCNTLRLIDLSYNLSMGNIVANFSNGILKSSRTLREINLERCCLTESQVMYIGKILENHLLFEKSKLLQYENEREHSYIYSFEDIKEIQFSCCYLTNDHVEKIGNIVIICENIQKVDLSKNEKMGNGLSSILQALLKSSKSLKQINLSMCSMAKSQGRDLGNLLEKCSNIENIDLSWNTSLAEEWIAIFKGLRASSSTLKEVNLSSCSLDEKYGKFIGEVLNDCNNIEEINLSWNKEMKSQLSFILNCLSKSSNTLKVVDISWNYLLEEHGNSIGEIFQQYSNIQVINLSGNKQLENGWSAICNGLLKSVNCLRDIDISSCELGENCGRSIGNLLENCSNVEIFNISWNKHLDNDLLAICKGLVNSANTLTDIDFQYCYLTESQGNIIGNMLNSCTNLNTVDFSSNIHVGRGLSRICDGLLQSSNTLTSISLNMCNIKEDVAYSIANLLQKCSKIEILALSRNYKMGNGFLSICDSLLKSTESLKEIHFSWCFLTEKQANTLGKTLEYFQNISKVNLSGNKKLLDELQTIFNGLSKCYETLQEINLSKCNLDEQQCVYLGDMIAKCSNIHKMNLSENMSMGNGLSNICKSFSKSSQTFKEILLSSCKLTEDDGKSVGQLITTCPKLEKIDLSNNPAMGEGLSTICKDYIKSTTTLSDGNENRNANLTYLTWQ</sequence>
<reference evidence="1 2" key="1">
    <citation type="submission" date="2020-08" db="EMBL/GenBank/DDBJ databases">
        <authorList>
            <person name="Hejnol A."/>
        </authorList>
    </citation>
    <scope>NUCLEOTIDE SEQUENCE [LARGE SCALE GENOMIC DNA]</scope>
</reference>
<dbReference type="PANTHER" id="PTHR24109">
    <property type="entry name" value="LEUCINE-RICH REPEAT-CONTAINING PROTEIN 31"/>
    <property type="match status" value="1"/>
</dbReference>
<dbReference type="InterPro" id="IPR042419">
    <property type="entry name" value="LRC31"/>
</dbReference>
<organism evidence="1 2">
    <name type="scientific">Dimorphilus gyrociliatus</name>
    <dbReference type="NCBI Taxonomy" id="2664684"/>
    <lineage>
        <taxon>Eukaryota</taxon>
        <taxon>Metazoa</taxon>
        <taxon>Spiralia</taxon>
        <taxon>Lophotrochozoa</taxon>
        <taxon>Annelida</taxon>
        <taxon>Polychaeta</taxon>
        <taxon>Polychaeta incertae sedis</taxon>
        <taxon>Dinophilidae</taxon>
        <taxon>Dimorphilus</taxon>
    </lineage>
</organism>
<dbReference type="Gene3D" id="3.80.10.10">
    <property type="entry name" value="Ribonuclease Inhibitor"/>
    <property type="match status" value="2"/>
</dbReference>
<evidence type="ECO:0000313" key="1">
    <source>
        <dbReference type="EMBL" id="CAD5126370.1"/>
    </source>
</evidence>
<dbReference type="EMBL" id="CAJFCJ010000045">
    <property type="protein sequence ID" value="CAD5126370.1"/>
    <property type="molecule type" value="Genomic_DNA"/>
</dbReference>
<dbReference type="InterPro" id="IPR032675">
    <property type="entry name" value="LRR_dom_sf"/>
</dbReference>
<proteinExistence type="predicted"/>
<dbReference type="AlphaFoldDB" id="A0A7I8WDU2"/>
<gene>
    <name evidence="1" type="ORF">DGYR_LOCUS13616</name>
</gene>
<keyword evidence="2" id="KW-1185">Reference proteome</keyword>
<dbReference type="OrthoDB" id="1394818at2759"/>
<dbReference type="PANTHER" id="PTHR24109:SF3">
    <property type="entry name" value="LEUCINE-RICH REPEAT-CONTAINING PROTEIN 31"/>
    <property type="match status" value="1"/>
</dbReference>
<dbReference type="SMART" id="SM00368">
    <property type="entry name" value="LRR_RI"/>
    <property type="match status" value="7"/>
</dbReference>
<name>A0A7I8WDU2_9ANNE</name>
<dbReference type="Proteomes" id="UP000549394">
    <property type="component" value="Unassembled WGS sequence"/>
</dbReference>
<accession>A0A7I8WDU2</accession>
<protein>
    <submittedName>
        <fullName evidence="1">Uncharacterized protein</fullName>
    </submittedName>
</protein>
<evidence type="ECO:0000313" key="2">
    <source>
        <dbReference type="Proteomes" id="UP000549394"/>
    </source>
</evidence>
<dbReference type="SUPFAM" id="SSF52047">
    <property type="entry name" value="RNI-like"/>
    <property type="match status" value="2"/>
</dbReference>